<dbReference type="PROSITE" id="PS50110">
    <property type="entry name" value="RESPONSE_REGULATORY"/>
    <property type="match status" value="1"/>
</dbReference>
<dbReference type="OrthoDB" id="9761183at2"/>
<dbReference type="RefSeq" id="WP_110172088.1">
    <property type="nucleotide sequence ID" value="NZ_CP015136.1"/>
</dbReference>
<keyword evidence="4" id="KW-0808">Transferase</keyword>
<dbReference type="CDD" id="cd00156">
    <property type="entry name" value="REC"/>
    <property type="match status" value="1"/>
</dbReference>
<dbReference type="PRINTS" id="PR00344">
    <property type="entry name" value="BCTRLSENSOR"/>
</dbReference>
<dbReference type="SMART" id="SM00065">
    <property type="entry name" value="GAF"/>
    <property type="match status" value="1"/>
</dbReference>
<reference evidence="9 10" key="1">
    <citation type="journal article" date="2016" name="Genome Announc.">
        <title>First Complete Genome Sequence of a Subdivision 6 Acidobacterium Strain.</title>
        <authorList>
            <person name="Huang S."/>
            <person name="Vieira S."/>
            <person name="Bunk B."/>
            <person name="Riedel T."/>
            <person name="Sproer C."/>
            <person name="Overmann J."/>
        </authorList>
    </citation>
    <scope>NUCLEOTIDE SEQUENCE [LARGE SCALE GENOMIC DNA]</scope>
    <source>
        <strain evidence="10">DSM 100886 HEG_-6_39</strain>
    </source>
</reference>
<keyword evidence="3 6" id="KW-0597">Phosphoprotein</keyword>
<dbReference type="Gene3D" id="3.30.565.10">
    <property type="entry name" value="Histidine kinase-like ATPase, C-terminal domain"/>
    <property type="match status" value="1"/>
</dbReference>
<reference evidence="10" key="2">
    <citation type="submission" date="2016-04" db="EMBL/GenBank/DDBJ databases">
        <title>First Complete Genome Sequence of a Subdivision 6 Acidobacterium.</title>
        <authorList>
            <person name="Huang S."/>
            <person name="Vieira S."/>
            <person name="Bunk B."/>
            <person name="Riedel T."/>
            <person name="Sproeer C."/>
            <person name="Overmann J."/>
        </authorList>
    </citation>
    <scope>NUCLEOTIDE SEQUENCE [LARGE SCALE GENOMIC DNA]</scope>
    <source>
        <strain evidence="10">DSM 100886 HEG_-6_39</strain>
    </source>
</reference>
<dbReference type="InterPro" id="IPR003594">
    <property type="entry name" value="HATPase_dom"/>
</dbReference>
<dbReference type="SMART" id="SM00387">
    <property type="entry name" value="HATPase_c"/>
    <property type="match status" value="1"/>
</dbReference>
<dbReference type="PATRIC" id="fig|1813736.3.peg.3887"/>
<sequence>MNPARALQTVADLGARALSSTPVGDLLDAGMRLAREVTQSDHAVFFERSPGGDALLMRAGIGWRPGVIGRVSLSTGPGSFGRYVLQQPTRVVDALPSHPEFGVPAVLRDHTVESMACVRLDGIGHPLGAVAVFNVNDGLPSTEHLTFLQALGNILATAILRQVTEEGLLQSQIRLQSVQKMEAIGRLAGGIAHDFNNLVQAIGGYTEMLLRQLRDDDPLRRNAEEIKKAGDRAAALTRQLLAFSRQQVLQPSLLDVNSVVNHVEQLLTRLIGEDIELRTYLADDLWPVKADAAQLEQVLMNLAVNARDAMRDGGLLTIETANVDLTRSLDGEPFMVVAGPYVLLAVTDTGTGMNAETKARAFEPFFTTKPPGQGTGLGLSMVYGIVKQSGGYIWVDSELGAGTRIRIYLPRADELPLPLEMPEEADEPVPVGEALDTADPGVPATLLLVEDEDGVRELIHEWLAAHGYIVHAAEDGQHALKVAEGIEQVDLLIADVVMPLMGGPALAKRLLQSRADLKVIFVSGYADEAIGDRRMLEDGASFLQKPFTLEELLKKVRGVLGDRRPSRGPVGPR</sequence>
<dbReference type="EMBL" id="CP015136">
    <property type="protein sequence ID" value="AMY10448.1"/>
    <property type="molecule type" value="Genomic_DNA"/>
</dbReference>
<dbReference type="SUPFAM" id="SSF55874">
    <property type="entry name" value="ATPase domain of HSP90 chaperone/DNA topoisomerase II/histidine kinase"/>
    <property type="match status" value="1"/>
</dbReference>
<dbReference type="SUPFAM" id="SSF47384">
    <property type="entry name" value="Homodimeric domain of signal transducing histidine kinase"/>
    <property type="match status" value="1"/>
</dbReference>
<organism evidence="9 10">
    <name type="scientific">Luteitalea pratensis</name>
    <dbReference type="NCBI Taxonomy" id="1855912"/>
    <lineage>
        <taxon>Bacteria</taxon>
        <taxon>Pseudomonadati</taxon>
        <taxon>Acidobacteriota</taxon>
        <taxon>Vicinamibacteria</taxon>
        <taxon>Vicinamibacterales</taxon>
        <taxon>Vicinamibacteraceae</taxon>
        <taxon>Luteitalea</taxon>
    </lineage>
</organism>
<dbReference type="EC" id="2.7.13.3" evidence="2"/>
<dbReference type="Pfam" id="PF00072">
    <property type="entry name" value="Response_reg"/>
    <property type="match status" value="1"/>
</dbReference>
<evidence type="ECO:0000256" key="4">
    <source>
        <dbReference type="ARBA" id="ARBA00022679"/>
    </source>
</evidence>
<dbReference type="STRING" id="1855912.LuPra_03678"/>
<dbReference type="GO" id="GO:0000155">
    <property type="term" value="F:phosphorelay sensor kinase activity"/>
    <property type="evidence" value="ECO:0007669"/>
    <property type="project" value="InterPro"/>
</dbReference>
<dbReference type="InterPro" id="IPR036097">
    <property type="entry name" value="HisK_dim/P_sf"/>
</dbReference>
<dbReference type="Pfam" id="PF01590">
    <property type="entry name" value="GAF"/>
    <property type="match status" value="1"/>
</dbReference>
<dbReference type="Gene3D" id="1.10.287.130">
    <property type="match status" value="1"/>
</dbReference>
<dbReference type="SUPFAM" id="SSF55781">
    <property type="entry name" value="GAF domain-like"/>
    <property type="match status" value="1"/>
</dbReference>
<evidence type="ECO:0000256" key="5">
    <source>
        <dbReference type="ARBA" id="ARBA00022777"/>
    </source>
</evidence>
<dbReference type="PROSITE" id="PS50109">
    <property type="entry name" value="HIS_KIN"/>
    <property type="match status" value="1"/>
</dbReference>
<dbReference type="Gene3D" id="3.40.50.2300">
    <property type="match status" value="1"/>
</dbReference>
<dbReference type="InterPro" id="IPR005467">
    <property type="entry name" value="His_kinase_dom"/>
</dbReference>
<evidence type="ECO:0000259" key="7">
    <source>
        <dbReference type="PROSITE" id="PS50109"/>
    </source>
</evidence>
<dbReference type="InterPro" id="IPR003661">
    <property type="entry name" value="HisK_dim/P_dom"/>
</dbReference>
<evidence type="ECO:0000259" key="8">
    <source>
        <dbReference type="PROSITE" id="PS50110"/>
    </source>
</evidence>
<dbReference type="PANTHER" id="PTHR43065:SF42">
    <property type="entry name" value="TWO-COMPONENT SENSOR PPRA"/>
    <property type="match status" value="1"/>
</dbReference>
<dbReference type="InterPro" id="IPR003018">
    <property type="entry name" value="GAF"/>
</dbReference>
<dbReference type="KEGG" id="abac:LuPra_03678"/>
<keyword evidence="10" id="KW-1185">Reference proteome</keyword>
<dbReference type="SUPFAM" id="SSF52172">
    <property type="entry name" value="CheY-like"/>
    <property type="match status" value="1"/>
</dbReference>
<dbReference type="Pfam" id="PF02518">
    <property type="entry name" value="HATPase_c"/>
    <property type="match status" value="1"/>
</dbReference>
<dbReference type="PANTHER" id="PTHR43065">
    <property type="entry name" value="SENSOR HISTIDINE KINASE"/>
    <property type="match status" value="1"/>
</dbReference>
<evidence type="ECO:0000256" key="3">
    <source>
        <dbReference type="ARBA" id="ARBA00022553"/>
    </source>
</evidence>
<evidence type="ECO:0000313" key="10">
    <source>
        <dbReference type="Proteomes" id="UP000076079"/>
    </source>
</evidence>
<feature type="modified residue" description="4-aspartylphosphate" evidence="6">
    <location>
        <position position="495"/>
    </location>
</feature>
<evidence type="ECO:0000256" key="6">
    <source>
        <dbReference type="PROSITE-ProRule" id="PRU00169"/>
    </source>
</evidence>
<feature type="domain" description="Histidine kinase" evidence="7">
    <location>
        <begin position="190"/>
        <end position="413"/>
    </location>
</feature>
<dbReference type="SMART" id="SM00388">
    <property type="entry name" value="HisKA"/>
    <property type="match status" value="1"/>
</dbReference>
<dbReference type="InterPro" id="IPR029016">
    <property type="entry name" value="GAF-like_dom_sf"/>
</dbReference>
<evidence type="ECO:0000256" key="1">
    <source>
        <dbReference type="ARBA" id="ARBA00000085"/>
    </source>
</evidence>
<dbReference type="SMART" id="SM00448">
    <property type="entry name" value="REC"/>
    <property type="match status" value="1"/>
</dbReference>
<dbReference type="InterPro" id="IPR004358">
    <property type="entry name" value="Sig_transdc_His_kin-like_C"/>
</dbReference>
<protein>
    <recommendedName>
        <fullName evidence="2">histidine kinase</fullName>
        <ecNumber evidence="2">2.7.13.3</ecNumber>
    </recommendedName>
</protein>
<feature type="domain" description="Response regulatory" evidence="8">
    <location>
        <begin position="445"/>
        <end position="560"/>
    </location>
</feature>
<evidence type="ECO:0000313" key="9">
    <source>
        <dbReference type="EMBL" id="AMY10448.1"/>
    </source>
</evidence>
<dbReference type="InterPro" id="IPR011006">
    <property type="entry name" value="CheY-like_superfamily"/>
</dbReference>
<dbReference type="Pfam" id="PF00512">
    <property type="entry name" value="HisKA"/>
    <property type="match status" value="1"/>
</dbReference>
<comment type="catalytic activity">
    <reaction evidence="1">
        <text>ATP + protein L-histidine = ADP + protein N-phospho-L-histidine.</text>
        <dbReference type="EC" id="2.7.13.3"/>
    </reaction>
</comment>
<dbReference type="Proteomes" id="UP000076079">
    <property type="component" value="Chromosome"/>
</dbReference>
<dbReference type="AlphaFoldDB" id="A0A143PQQ0"/>
<evidence type="ECO:0000256" key="2">
    <source>
        <dbReference type="ARBA" id="ARBA00012438"/>
    </source>
</evidence>
<keyword evidence="5" id="KW-0418">Kinase</keyword>
<dbReference type="Gene3D" id="3.30.450.40">
    <property type="match status" value="1"/>
</dbReference>
<dbReference type="InterPro" id="IPR036890">
    <property type="entry name" value="HATPase_C_sf"/>
</dbReference>
<proteinExistence type="predicted"/>
<name>A0A143PQQ0_LUTPR</name>
<dbReference type="InterPro" id="IPR001789">
    <property type="entry name" value="Sig_transdc_resp-reg_receiver"/>
</dbReference>
<dbReference type="CDD" id="cd00082">
    <property type="entry name" value="HisKA"/>
    <property type="match status" value="1"/>
</dbReference>
<gene>
    <name evidence="9" type="ORF">LuPra_03678</name>
</gene>
<accession>A0A143PQQ0</accession>